<sequence>MVQNSFRKPKAVMLSHFTSIIISSKSYKRGIMLFFHTCKKQVVRQFYLRNQKAFMAVENSYQPAVLFSEEKREEYLLVLETFMLQKRPYLTTCYTIQEMTEDTGIPIFHLSHLINSQFNMNFQNFINLKRVEYIKLRFQEEEWKQLSLEGIALKAGFTSRTTFFRAFIRNTGMAPSSYICMTHSQSN</sequence>
<proteinExistence type="predicted"/>
<dbReference type="Gene3D" id="1.10.10.60">
    <property type="entry name" value="Homeodomain-like"/>
    <property type="match status" value="1"/>
</dbReference>
<dbReference type="GO" id="GO:0003700">
    <property type="term" value="F:DNA-binding transcription factor activity"/>
    <property type="evidence" value="ECO:0007669"/>
    <property type="project" value="InterPro"/>
</dbReference>
<keyword evidence="2" id="KW-0238">DNA-binding</keyword>
<evidence type="ECO:0000259" key="4">
    <source>
        <dbReference type="PROSITE" id="PS01124"/>
    </source>
</evidence>
<dbReference type="PANTHER" id="PTHR43280">
    <property type="entry name" value="ARAC-FAMILY TRANSCRIPTIONAL REGULATOR"/>
    <property type="match status" value="1"/>
</dbReference>
<dbReference type="PANTHER" id="PTHR43280:SF29">
    <property type="entry name" value="ARAC-FAMILY TRANSCRIPTIONAL REGULATOR"/>
    <property type="match status" value="1"/>
</dbReference>
<dbReference type="KEGG" id="fki:FK004_15570"/>
<name>A0A2S1LS91_9FLAO</name>
<dbReference type="GO" id="GO:0043565">
    <property type="term" value="F:sequence-specific DNA binding"/>
    <property type="evidence" value="ECO:0007669"/>
    <property type="project" value="InterPro"/>
</dbReference>
<dbReference type="InterPro" id="IPR009057">
    <property type="entry name" value="Homeodomain-like_sf"/>
</dbReference>
<keyword evidence="3" id="KW-0804">Transcription</keyword>
<reference evidence="5 6" key="1">
    <citation type="submission" date="2017-04" db="EMBL/GenBank/DDBJ databases">
        <title>Complete genome sequence of Flavobacterium kingsejong AJ004.</title>
        <authorList>
            <person name="Lee P.C."/>
        </authorList>
    </citation>
    <scope>NUCLEOTIDE SEQUENCE [LARGE SCALE GENOMIC DNA]</scope>
    <source>
        <strain evidence="5 6">AJ004</strain>
    </source>
</reference>
<evidence type="ECO:0000313" key="5">
    <source>
        <dbReference type="EMBL" id="AWG26542.1"/>
    </source>
</evidence>
<dbReference type="PROSITE" id="PS01124">
    <property type="entry name" value="HTH_ARAC_FAMILY_2"/>
    <property type="match status" value="1"/>
</dbReference>
<protein>
    <recommendedName>
        <fullName evidence="4">HTH araC/xylS-type domain-containing protein</fullName>
    </recommendedName>
</protein>
<keyword evidence="1" id="KW-0805">Transcription regulation</keyword>
<dbReference type="AlphaFoldDB" id="A0A2S1LS91"/>
<dbReference type="SMART" id="SM00342">
    <property type="entry name" value="HTH_ARAC"/>
    <property type="match status" value="1"/>
</dbReference>
<accession>A0A2S1LS91</accession>
<dbReference type="Proteomes" id="UP000244677">
    <property type="component" value="Chromosome"/>
</dbReference>
<evidence type="ECO:0000256" key="3">
    <source>
        <dbReference type="ARBA" id="ARBA00023163"/>
    </source>
</evidence>
<evidence type="ECO:0000256" key="2">
    <source>
        <dbReference type="ARBA" id="ARBA00023125"/>
    </source>
</evidence>
<organism evidence="5 6">
    <name type="scientific">Flavobacterium kingsejongi</name>
    <dbReference type="NCBI Taxonomy" id="1678728"/>
    <lineage>
        <taxon>Bacteria</taxon>
        <taxon>Pseudomonadati</taxon>
        <taxon>Bacteroidota</taxon>
        <taxon>Flavobacteriia</taxon>
        <taxon>Flavobacteriales</taxon>
        <taxon>Flavobacteriaceae</taxon>
        <taxon>Flavobacterium</taxon>
    </lineage>
</organism>
<feature type="domain" description="HTH araC/xylS-type" evidence="4">
    <location>
        <begin position="73"/>
        <end position="181"/>
    </location>
</feature>
<gene>
    <name evidence="5" type="ORF">FK004_15570</name>
</gene>
<dbReference type="EMBL" id="CP020919">
    <property type="protein sequence ID" value="AWG26542.1"/>
    <property type="molecule type" value="Genomic_DNA"/>
</dbReference>
<evidence type="ECO:0000313" key="6">
    <source>
        <dbReference type="Proteomes" id="UP000244677"/>
    </source>
</evidence>
<dbReference type="SUPFAM" id="SSF46689">
    <property type="entry name" value="Homeodomain-like"/>
    <property type="match status" value="1"/>
</dbReference>
<dbReference type="Pfam" id="PF12833">
    <property type="entry name" value="HTH_18"/>
    <property type="match status" value="1"/>
</dbReference>
<keyword evidence="6" id="KW-1185">Reference proteome</keyword>
<evidence type="ECO:0000256" key="1">
    <source>
        <dbReference type="ARBA" id="ARBA00023015"/>
    </source>
</evidence>
<dbReference type="InterPro" id="IPR018060">
    <property type="entry name" value="HTH_AraC"/>
</dbReference>